<name>A0A419V5J8_9BACL</name>
<dbReference type="RefSeq" id="WP_120192131.1">
    <property type="nucleotide sequence ID" value="NZ_RAPK01000007.1"/>
</dbReference>
<dbReference type="SUPFAM" id="SSF53383">
    <property type="entry name" value="PLP-dependent transferases"/>
    <property type="match status" value="1"/>
</dbReference>
<comment type="pathway">
    <text evidence="8">Aminoacyl-tRNA biosynthesis; selenocysteinyl-tRNA(Sec) biosynthesis; selenocysteinyl-tRNA(Sec) from L-seryl-tRNA(Sec) (bacterial route): step 1/1.</text>
</comment>
<dbReference type="AlphaFoldDB" id="A0A419V5J8"/>
<dbReference type="InterPro" id="IPR015421">
    <property type="entry name" value="PyrdxlP-dep_Trfase_major"/>
</dbReference>
<dbReference type="EC" id="2.9.1.1" evidence="8"/>
<keyword evidence="6 8" id="KW-0711">Selenium</keyword>
<keyword evidence="11" id="KW-1185">Reference proteome</keyword>
<proteinExistence type="inferred from homology"/>
<dbReference type="EMBL" id="RAPK01000007">
    <property type="protein sequence ID" value="RKD75240.1"/>
    <property type="molecule type" value="Genomic_DNA"/>
</dbReference>
<dbReference type="GO" id="GO:0001514">
    <property type="term" value="P:selenocysteine incorporation"/>
    <property type="evidence" value="ECO:0007669"/>
    <property type="project" value="UniProtKB-UniRule"/>
</dbReference>
<accession>A0A419V5J8</accession>
<keyword evidence="2 8" id="KW-0963">Cytoplasm</keyword>
<protein>
    <recommendedName>
        <fullName evidence="8">L-seryl-tRNA(Sec) selenium transferase</fullName>
        <ecNumber evidence="8">2.9.1.1</ecNumber>
    </recommendedName>
    <alternativeName>
        <fullName evidence="8">Selenocysteine synthase</fullName>
        <shortName evidence="8">Sec synthase</shortName>
    </alternativeName>
    <alternativeName>
        <fullName evidence="8">Selenocysteinyl-tRNA(Sec) synthase</fullName>
    </alternativeName>
</protein>
<dbReference type="InterPro" id="IPR018319">
    <property type="entry name" value="SelA-like"/>
</dbReference>
<gene>
    <name evidence="8" type="primary">selA</name>
    <name evidence="10" type="ORF">ATL39_0938</name>
</gene>
<dbReference type="GO" id="GO:0004125">
    <property type="term" value="F:L-seryl-tRNA(Sec) selenium transferase activity"/>
    <property type="evidence" value="ECO:0007669"/>
    <property type="project" value="UniProtKB-UniRule"/>
</dbReference>
<comment type="function">
    <text evidence="8">Converts seryl-tRNA(Sec) to selenocysteinyl-tRNA(Sec) required for selenoprotein biosynthesis.</text>
</comment>
<evidence type="ECO:0000256" key="5">
    <source>
        <dbReference type="ARBA" id="ARBA00022917"/>
    </source>
</evidence>
<dbReference type="Gene3D" id="3.90.1150.180">
    <property type="match status" value="1"/>
</dbReference>
<comment type="subcellular location">
    <subcellularLocation>
        <location evidence="8">Cytoplasm</location>
    </subcellularLocation>
</comment>
<evidence type="ECO:0000256" key="2">
    <source>
        <dbReference type="ARBA" id="ARBA00022490"/>
    </source>
</evidence>
<comment type="cofactor">
    <cofactor evidence="1 8 9">
        <name>pyridoxal 5'-phosphate</name>
        <dbReference type="ChEBI" id="CHEBI:597326"/>
    </cofactor>
</comment>
<sequence>MPDARNIPSVHAVLQDEQIRLLIDETNDERTVTNIVRAETDNLRRAVLDGMALESKKKAEEIIIEHAGQQVRRFFSERLHSVINATGTILHTNLGRAPLGPDAVKKVVEAASGYSNLEYNVEAGSRGSRHDILEDLLCEVTGAEAAMAVNNNAAAVYLVLRALTAEKEVIVSRGELVEIGGSFRVSSIMEESGAVLKEVGTTNKTHPYDYEDAVNEQTAMLMKVHTSNFKMQGFTSSVSTKEISRIGKSRGVLVYEDLGSGALYDFRIHGIGEEPTVKEALEAGADLVSFSGDKLLGGPQAGIIAGRKDLIDRLKKHQLARVLRCDKMTLAALEATIKAYLPGGTGTEDIPAVHMLLMEKEELEAKADLFLTECRLQEWTLSKADDFSKVGGGTMPEVMLPTMVVRLNTVTITAEQAARALRMKQGRPVIARVHKEQLLFDMRTLKDADITEITAFLMELEKEGLDV</sequence>
<comment type="catalytic activity">
    <reaction evidence="8">
        <text>L-seryl-tRNA(Sec) + selenophosphate + H(+) = L-selenocysteinyl-tRNA(Sec) + phosphate</text>
        <dbReference type="Rhea" id="RHEA:22728"/>
        <dbReference type="Rhea" id="RHEA-COMP:9742"/>
        <dbReference type="Rhea" id="RHEA-COMP:9743"/>
        <dbReference type="ChEBI" id="CHEBI:15378"/>
        <dbReference type="ChEBI" id="CHEBI:16144"/>
        <dbReference type="ChEBI" id="CHEBI:43474"/>
        <dbReference type="ChEBI" id="CHEBI:78533"/>
        <dbReference type="ChEBI" id="CHEBI:78573"/>
        <dbReference type="EC" id="2.9.1.1"/>
    </reaction>
</comment>
<reference evidence="10 11" key="1">
    <citation type="submission" date="2018-09" db="EMBL/GenBank/DDBJ databases">
        <title>Genomic Encyclopedia of Archaeal and Bacterial Type Strains, Phase II (KMG-II): from individual species to whole genera.</title>
        <authorList>
            <person name="Goeker M."/>
        </authorList>
    </citation>
    <scope>NUCLEOTIDE SEQUENCE [LARGE SCALE GENOMIC DNA]</scope>
    <source>
        <strain evidence="10 11">DSM 17008</strain>
    </source>
</reference>
<evidence type="ECO:0000256" key="3">
    <source>
        <dbReference type="ARBA" id="ARBA00022679"/>
    </source>
</evidence>
<dbReference type="OrthoDB" id="9787096at2"/>
<dbReference type="InterPro" id="IPR004534">
    <property type="entry name" value="SelA_trans"/>
</dbReference>
<evidence type="ECO:0000256" key="6">
    <source>
        <dbReference type="ARBA" id="ARBA00023266"/>
    </source>
</evidence>
<dbReference type="Proteomes" id="UP000285120">
    <property type="component" value="Unassembled WGS sequence"/>
</dbReference>
<evidence type="ECO:0000256" key="7">
    <source>
        <dbReference type="ARBA" id="ARBA00044507"/>
    </source>
</evidence>
<feature type="modified residue" description="N6-(pyridoxal phosphate)lysine" evidence="8 9">
    <location>
        <position position="294"/>
    </location>
</feature>
<keyword evidence="3 8" id="KW-0808">Transferase</keyword>
<dbReference type="InterPro" id="IPR015424">
    <property type="entry name" value="PyrdxlP-dep_Trfase"/>
</dbReference>
<comment type="similarity">
    <text evidence="7 8">Belongs to the SelA family.</text>
</comment>
<evidence type="ECO:0000256" key="8">
    <source>
        <dbReference type="HAMAP-Rule" id="MF_00423"/>
    </source>
</evidence>
<keyword evidence="5 8" id="KW-0648">Protein biosynthesis</keyword>
<comment type="caution">
    <text evidence="10">The sequence shown here is derived from an EMBL/GenBank/DDBJ whole genome shotgun (WGS) entry which is preliminary data.</text>
</comment>
<evidence type="ECO:0000313" key="11">
    <source>
        <dbReference type="Proteomes" id="UP000285120"/>
    </source>
</evidence>
<dbReference type="GO" id="GO:0001717">
    <property type="term" value="P:conversion of seryl-tRNAsec to selenocys-tRNAsec"/>
    <property type="evidence" value="ECO:0007669"/>
    <property type="project" value="UniProtKB-UniRule"/>
</dbReference>
<dbReference type="UniPathway" id="UPA00906">
    <property type="reaction ID" value="UER00896"/>
</dbReference>
<dbReference type="PANTHER" id="PTHR32328:SF0">
    <property type="entry name" value="L-SERYL-TRNA(SEC) SELENIUM TRANSFERASE"/>
    <property type="match status" value="1"/>
</dbReference>
<evidence type="ECO:0000256" key="4">
    <source>
        <dbReference type="ARBA" id="ARBA00022898"/>
    </source>
</evidence>
<organism evidence="10 11">
    <name type="scientific">Sinobaca qinghaiensis</name>
    <dbReference type="NCBI Taxonomy" id="342944"/>
    <lineage>
        <taxon>Bacteria</taxon>
        <taxon>Bacillati</taxon>
        <taxon>Bacillota</taxon>
        <taxon>Bacilli</taxon>
        <taxon>Bacillales</taxon>
        <taxon>Sporolactobacillaceae</taxon>
        <taxon>Sinobaca</taxon>
    </lineage>
</organism>
<dbReference type="Pfam" id="PF03841">
    <property type="entry name" value="SelA"/>
    <property type="match status" value="1"/>
</dbReference>
<evidence type="ECO:0000313" key="10">
    <source>
        <dbReference type="EMBL" id="RKD75240.1"/>
    </source>
</evidence>
<evidence type="ECO:0000256" key="1">
    <source>
        <dbReference type="ARBA" id="ARBA00001933"/>
    </source>
</evidence>
<dbReference type="HAMAP" id="MF_00423">
    <property type="entry name" value="SelA"/>
    <property type="match status" value="1"/>
</dbReference>
<keyword evidence="4 8" id="KW-0663">Pyridoxal phosphate</keyword>
<dbReference type="PANTHER" id="PTHR32328">
    <property type="entry name" value="L-SERYL-TRNA(SEC) SELENIUM TRANSFERASE"/>
    <property type="match status" value="1"/>
</dbReference>
<dbReference type="GO" id="GO:0005737">
    <property type="term" value="C:cytoplasm"/>
    <property type="evidence" value="ECO:0007669"/>
    <property type="project" value="UniProtKB-SubCell"/>
</dbReference>
<dbReference type="NCBIfam" id="TIGR00474">
    <property type="entry name" value="selA"/>
    <property type="match status" value="1"/>
</dbReference>
<dbReference type="Gene3D" id="3.40.640.10">
    <property type="entry name" value="Type I PLP-dependent aspartate aminotransferase-like (Major domain)"/>
    <property type="match status" value="1"/>
</dbReference>
<evidence type="ECO:0000256" key="9">
    <source>
        <dbReference type="PIRSR" id="PIRSR618319-50"/>
    </source>
</evidence>